<dbReference type="Pfam" id="PF00754">
    <property type="entry name" value="F5_F8_type_C"/>
    <property type="match status" value="2"/>
</dbReference>
<name>A0A7K1TGA7_9BACT</name>
<keyword evidence="1" id="KW-0732">Signal</keyword>
<dbReference type="PROSITE" id="PS50022">
    <property type="entry name" value="FA58C_3"/>
    <property type="match status" value="2"/>
</dbReference>
<dbReference type="Proteomes" id="UP000441336">
    <property type="component" value="Unassembled WGS sequence"/>
</dbReference>
<proteinExistence type="predicted"/>
<evidence type="ECO:0000259" key="2">
    <source>
        <dbReference type="PROSITE" id="PS50022"/>
    </source>
</evidence>
<dbReference type="Pfam" id="PF18962">
    <property type="entry name" value="Por_Secre_tail"/>
    <property type="match status" value="1"/>
</dbReference>
<dbReference type="EMBL" id="WQKZ01000003">
    <property type="protein sequence ID" value="MVN77201.1"/>
    <property type="molecule type" value="Genomic_DNA"/>
</dbReference>
<feature type="domain" description="F5/8 type C" evidence="2">
    <location>
        <begin position="24"/>
        <end position="176"/>
    </location>
</feature>
<evidence type="ECO:0000313" key="3">
    <source>
        <dbReference type="EMBL" id="MVN77201.1"/>
    </source>
</evidence>
<dbReference type="InterPro" id="IPR000421">
    <property type="entry name" value="FA58C"/>
</dbReference>
<dbReference type="InterPro" id="IPR026444">
    <property type="entry name" value="Secre_tail"/>
</dbReference>
<dbReference type="SUPFAM" id="SSF49785">
    <property type="entry name" value="Galactose-binding domain-like"/>
    <property type="match status" value="2"/>
</dbReference>
<dbReference type="Gene3D" id="2.60.120.260">
    <property type="entry name" value="Galactose-binding domain-like"/>
    <property type="match status" value="2"/>
</dbReference>
<feature type="domain" description="F5/8 type C" evidence="2">
    <location>
        <begin position="177"/>
        <end position="317"/>
    </location>
</feature>
<reference evidence="3 4" key="1">
    <citation type="submission" date="2019-12" db="EMBL/GenBank/DDBJ databases">
        <title>Hymenobacter sp. HMF4947 Genome sequencing and assembly.</title>
        <authorList>
            <person name="Kang H."/>
            <person name="Cha I."/>
            <person name="Kim H."/>
            <person name="Joh K."/>
        </authorList>
    </citation>
    <scope>NUCLEOTIDE SEQUENCE [LARGE SCALE GENOMIC DNA]</scope>
    <source>
        <strain evidence="3 4">HMF4947</strain>
    </source>
</reference>
<dbReference type="NCBIfam" id="TIGR04183">
    <property type="entry name" value="Por_Secre_tail"/>
    <property type="match status" value="1"/>
</dbReference>
<dbReference type="InterPro" id="IPR008979">
    <property type="entry name" value="Galactose-bd-like_sf"/>
</dbReference>
<feature type="signal peptide" evidence="1">
    <location>
        <begin position="1"/>
        <end position="25"/>
    </location>
</feature>
<sequence length="507" mass="54494">MKTSLLRYTGLLLLFLLAGSRPLMAQNDLNLALSKPGNQGSTATVTAASVESASLPASNMNDGNQATRWASNTGPNQSFVVNLGSMQAIDRIRISWEQAYAVDFELQVASNSAFDGYTVVKKVVDNVPVVHNGQFLNEYSNLNTTGQYIRFVGTKRHVIDGQSYGYSIYEFEVFGVSNNTNNNLIVTQKPTTTLSASNTEGTYAPANAFDGNPETRWSTRNYEYQTLVVDFGALATVSRAYVSWEYAYATNFSIEYARTQADVDANNWSAFATYADNQAFYNEVAGTATARFYRILARKSVLPGGGFSIYEFALFGTATPLPVSLLSFTAAPQGSAVAVKWSTATELNNAGFEVQRSADGTSFTALAKVAGAGNSQTLKEYQYLDAAPLLATSYYRLKQVDHDGTATYSPVVAVQAAASSAALATINIYPNPTADRATIEWNASSASPVRWSLTSTTGQLVRSGSLDAQEGHNAQALDLRACAAGSYVLTVESAGKVLGRTRVQKAE</sequence>
<evidence type="ECO:0000256" key="1">
    <source>
        <dbReference type="SAM" id="SignalP"/>
    </source>
</evidence>
<dbReference type="AlphaFoldDB" id="A0A7K1TGA7"/>
<organism evidence="3 4">
    <name type="scientific">Hymenobacter ginkgonis</name>
    <dbReference type="NCBI Taxonomy" id="2682976"/>
    <lineage>
        <taxon>Bacteria</taxon>
        <taxon>Pseudomonadati</taxon>
        <taxon>Bacteroidota</taxon>
        <taxon>Cytophagia</taxon>
        <taxon>Cytophagales</taxon>
        <taxon>Hymenobacteraceae</taxon>
        <taxon>Hymenobacter</taxon>
    </lineage>
</organism>
<evidence type="ECO:0000313" key="4">
    <source>
        <dbReference type="Proteomes" id="UP000441336"/>
    </source>
</evidence>
<dbReference type="InterPro" id="IPR013783">
    <property type="entry name" value="Ig-like_fold"/>
</dbReference>
<feature type="chain" id="PRO_5029623553" evidence="1">
    <location>
        <begin position="26"/>
        <end position="507"/>
    </location>
</feature>
<gene>
    <name evidence="3" type="ORF">GO988_12775</name>
</gene>
<accession>A0A7K1TGA7</accession>
<comment type="caution">
    <text evidence="3">The sequence shown here is derived from an EMBL/GenBank/DDBJ whole genome shotgun (WGS) entry which is preliminary data.</text>
</comment>
<protein>
    <submittedName>
        <fullName evidence="3">T9SS type A sorting domain-containing protein</fullName>
    </submittedName>
</protein>
<keyword evidence="4" id="KW-1185">Reference proteome</keyword>
<dbReference type="Gene3D" id="2.60.40.10">
    <property type="entry name" value="Immunoglobulins"/>
    <property type="match status" value="1"/>
</dbReference>